<dbReference type="GO" id="GO:0005737">
    <property type="term" value="C:cytoplasm"/>
    <property type="evidence" value="ECO:0007669"/>
    <property type="project" value="TreeGrafter"/>
</dbReference>
<keyword evidence="3" id="KW-1185">Reference proteome</keyword>
<reference evidence="2 3" key="1">
    <citation type="submission" date="2018-03" db="EMBL/GenBank/DDBJ databases">
        <title>Genomic Encyclopedia of Archaeal and Bacterial Type Strains, Phase II (KMG-II): from individual species to whole genera.</title>
        <authorList>
            <person name="Goeker M."/>
        </authorList>
    </citation>
    <scope>NUCLEOTIDE SEQUENCE [LARGE SCALE GENOMIC DNA]</scope>
    <source>
        <strain evidence="2 3">DSM 45601</strain>
    </source>
</reference>
<dbReference type="InterPro" id="IPR048936">
    <property type="entry name" value="MvdD-like_ATPgrasp"/>
</dbReference>
<dbReference type="OrthoDB" id="9794735at2"/>
<evidence type="ECO:0000313" key="2">
    <source>
        <dbReference type="EMBL" id="PRY00664.1"/>
    </source>
</evidence>
<dbReference type="Pfam" id="PF21068">
    <property type="entry name" value="ATPgraspMvdD"/>
    <property type="match status" value="1"/>
</dbReference>
<comment type="caution">
    <text evidence="2">The sequence shown here is derived from an EMBL/GenBank/DDBJ whole genome shotgun (WGS) entry which is preliminary data.</text>
</comment>
<dbReference type="InterPro" id="IPR026449">
    <property type="entry name" value="GRASP_SAV_5884"/>
</dbReference>
<dbReference type="PANTHER" id="PTHR21621">
    <property type="entry name" value="RIBOSOMAL PROTEIN S6 MODIFICATION PROTEIN"/>
    <property type="match status" value="1"/>
</dbReference>
<feature type="domain" description="MvdD-like pre-ATP grasp" evidence="1">
    <location>
        <begin position="6"/>
        <end position="121"/>
    </location>
</feature>
<evidence type="ECO:0000259" key="1">
    <source>
        <dbReference type="Pfam" id="PF21068"/>
    </source>
</evidence>
<protein>
    <submittedName>
        <fullName evidence="2">ATP-grasp ribosomal peptide maturase</fullName>
    </submittedName>
</protein>
<dbReference type="RefSeq" id="WP_106242439.1">
    <property type="nucleotide sequence ID" value="NZ_PVZC01000002.1"/>
</dbReference>
<name>A0A2T0Q9X5_9ACTN</name>
<sequence length="316" mass="35074">MSERPVLVVTELRDATADLVTTELHRRGVPVVRLDPGTFPAEVELAATVDEEGLTGAVVTPTRRLALAGVRSVYWRRPSPYVAAQELTESDRRWVVEQSRWGLGGVLASLPGALYVNHPWHNRQAEHKVAQLAAAARCGFVIPRTLVTNDIVRARVFARRHQVVYKPLWNGEYQGDDGVHRAIWVDEVDADMLDESIGGAPHLLQARVDKQADIRTTVVGRQVFSVRIDGAPGLDWRSDYPSLTYTALPTPPPVRAAIDAYLDAFGLAFGAFDFALCRDGTWVFLECNPNGQWAWIEVVREPITTALADLLQKEHT</sequence>
<organism evidence="2 3">
    <name type="scientific">Allonocardiopsis opalescens</name>
    <dbReference type="NCBI Taxonomy" id="1144618"/>
    <lineage>
        <taxon>Bacteria</taxon>
        <taxon>Bacillati</taxon>
        <taxon>Actinomycetota</taxon>
        <taxon>Actinomycetes</taxon>
        <taxon>Streptosporangiales</taxon>
        <taxon>Allonocardiopsis</taxon>
    </lineage>
</organism>
<proteinExistence type="predicted"/>
<dbReference type="NCBIfam" id="TIGR04187">
    <property type="entry name" value="GRASP_SAV_5884"/>
    <property type="match status" value="1"/>
</dbReference>
<gene>
    <name evidence="2" type="ORF">CLV72_102295</name>
</gene>
<dbReference type="GO" id="GO:0009432">
    <property type="term" value="P:SOS response"/>
    <property type="evidence" value="ECO:0007669"/>
    <property type="project" value="TreeGrafter"/>
</dbReference>
<dbReference type="GO" id="GO:0018169">
    <property type="term" value="F:ribosomal S6-glutamic acid ligase activity"/>
    <property type="evidence" value="ECO:0007669"/>
    <property type="project" value="TreeGrafter"/>
</dbReference>
<dbReference type="Gene3D" id="3.30.470.20">
    <property type="entry name" value="ATP-grasp fold, B domain"/>
    <property type="match status" value="1"/>
</dbReference>
<accession>A0A2T0Q9X5</accession>
<dbReference type="PANTHER" id="PTHR21621:SF0">
    <property type="entry name" value="BETA-CITRYLGLUTAMATE SYNTHASE B-RELATED"/>
    <property type="match status" value="1"/>
</dbReference>
<dbReference type="EMBL" id="PVZC01000002">
    <property type="protein sequence ID" value="PRY00664.1"/>
    <property type="molecule type" value="Genomic_DNA"/>
</dbReference>
<dbReference type="Proteomes" id="UP000237846">
    <property type="component" value="Unassembled WGS sequence"/>
</dbReference>
<dbReference type="AlphaFoldDB" id="A0A2T0Q9X5"/>
<dbReference type="SUPFAM" id="SSF56059">
    <property type="entry name" value="Glutathione synthetase ATP-binding domain-like"/>
    <property type="match status" value="1"/>
</dbReference>
<evidence type="ECO:0000313" key="3">
    <source>
        <dbReference type="Proteomes" id="UP000237846"/>
    </source>
</evidence>